<dbReference type="RefSeq" id="WP_394821136.1">
    <property type="nucleotide sequence ID" value="NZ_CP089984.1"/>
</dbReference>
<organism evidence="2 3">
    <name type="scientific">Pendulispora albinea</name>
    <dbReference type="NCBI Taxonomy" id="2741071"/>
    <lineage>
        <taxon>Bacteria</taxon>
        <taxon>Pseudomonadati</taxon>
        <taxon>Myxococcota</taxon>
        <taxon>Myxococcia</taxon>
        <taxon>Myxococcales</taxon>
        <taxon>Sorangiineae</taxon>
        <taxon>Pendulisporaceae</taxon>
        <taxon>Pendulispora</taxon>
    </lineage>
</organism>
<dbReference type="Pfam" id="PF13707">
    <property type="entry name" value="RloB"/>
    <property type="match status" value="1"/>
</dbReference>
<dbReference type="EMBL" id="CP089984">
    <property type="protein sequence ID" value="WXB11516.1"/>
    <property type="molecule type" value="Genomic_DNA"/>
</dbReference>
<evidence type="ECO:0000256" key="1">
    <source>
        <dbReference type="SAM" id="MobiDB-lite"/>
    </source>
</evidence>
<gene>
    <name evidence="2" type="ORF">LZC94_27080</name>
</gene>
<name>A0ABZ2LQU0_9BACT</name>
<feature type="compositionally biased region" description="Basic and acidic residues" evidence="1">
    <location>
        <begin position="209"/>
        <end position="228"/>
    </location>
</feature>
<evidence type="ECO:0000313" key="3">
    <source>
        <dbReference type="Proteomes" id="UP001370348"/>
    </source>
</evidence>
<keyword evidence="3" id="KW-1185">Reference proteome</keyword>
<accession>A0ABZ2LQU0</accession>
<evidence type="ECO:0000313" key="2">
    <source>
        <dbReference type="EMBL" id="WXB11516.1"/>
    </source>
</evidence>
<feature type="region of interest" description="Disordered" evidence="1">
    <location>
        <begin position="209"/>
        <end position="272"/>
    </location>
</feature>
<feature type="compositionally biased region" description="Low complexity" evidence="1">
    <location>
        <begin position="229"/>
        <end position="238"/>
    </location>
</feature>
<feature type="compositionally biased region" description="Basic and acidic residues" evidence="1">
    <location>
        <begin position="239"/>
        <end position="253"/>
    </location>
</feature>
<proteinExistence type="predicted"/>
<sequence length="272" mass="31027">MSKQRDRERRPARSTTPVEPRRRLLVVCEGKVTEPEYLEGFRRYCRNPRIDIRIVGPAGDPFTLVRKAKALQQNAEAAARGENDHNLLYDEVWCVFDVDEHLRLPDAVKFARDNGFRLAVSNPCFELWLLLHLRDHPGPQHRDDVQKMLRELMPTAAPKHVDFNHVVLGYEDAFRRAERLEKEATQCGDAGRNPSTGVFRLTDSIDDVGREKRAAERQKRRDQSKEKAMAAANAALEQAAREEREEREGRELSGEAVALDAKDSTSSTDSVE</sequence>
<dbReference type="Proteomes" id="UP001370348">
    <property type="component" value="Chromosome"/>
</dbReference>
<dbReference type="InterPro" id="IPR025591">
    <property type="entry name" value="RloB"/>
</dbReference>
<reference evidence="2 3" key="1">
    <citation type="submission" date="2021-12" db="EMBL/GenBank/DDBJ databases">
        <title>Discovery of the Pendulisporaceae a myxobacterial family with distinct sporulation behavior and unique specialized metabolism.</title>
        <authorList>
            <person name="Garcia R."/>
            <person name="Popoff A."/>
            <person name="Bader C.D."/>
            <person name="Loehr J."/>
            <person name="Walesch S."/>
            <person name="Walt C."/>
            <person name="Boldt J."/>
            <person name="Bunk B."/>
            <person name="Haeckl F.J.F.P.J."/>
            <person name="Gunesch A.P."/>
            <person name="Birkelbach J."/>
            <person name="Nuebel U."/>
            <person name="Pietschmann T."/>
            <person name="Bach T."/>
            <person name="Mueller R."/>
        </authorList>
    </citation>
    <scope>NUCLEOTIDE SEQUENCE [LARGE SCALE GENOMIC DNA]</scope>
    <source>
        <strain evidence="2 3">MSr11954</strain>
    </source>
</reference>
<protein>
    <submittedName>
        <fullName evidence="2">RloB family protein</fullName>
    </submittedName>
</protein>